<dbReference type="Proteomes" id="UP000181998">
    <property type="component" value="Unassembled WGS sequence"/>
</dbReference>
<dbReference type="EMBL" id="OCMU01000001">
    <property type="protein sequence ID" value="SOD16290.1"/>
    <property type="molecule type" value="Genomic_DNA"/>
</dbReference>
<dbReference type="Proteomes" id="UP000219335">
    <property type="component" value="Unassembled WGS sequence"/>
</dbReference>
<keyword evidence="6" id="KW-1185">Reference proteome</keyword>
<name>A0A1H9FNE2_9PROT</name>
<reference evidence="4 7" key="3">
    <citation type="submission" date="2017-09" db="EMBL/GenBank/DDBJ databases">
        <authorList>
            <person name="Ehlers B."/>
            <person name="Leendertz F.H."/>
        </authorList>
    </citation>
    <scope>NUCLEOTIDE SEQUENCE [LARGE SCALE GENOMIC DNA]</scope>
    <source>
        <strain evidence="4 7">Nm42</strain>
    </source>
</reference>
<protein>
    <submittedName>
        <fullName evidence="3">Uncharacterized protein</fullName>
    </submittedName>
</protein>
<evidence type="ECO:0000313" key="5">
    <source>
        <dbReference type="Proteomes" id="UP000181998"/>
    </source>
</evidence>
<evidence type="ECO:0000313" key="6">
    <source>
        <dbReference type="Proteomes" id="UP000182882"/>
    </source>
</evidence>
<proteinExistence type="predicted"/>
<evidence type="ECO:0000313" key="4">
    <source>
        <dbReference type="EMBL" id="SOD16290.1"/>
    </source>
</evidence>
<dbReference type="EMBL" id="FOFX01000046">
    <property type="protein sequence ID" value="SEQ39404.1"/>
    <property type="molecule type" value="Genomic_DNA"/>
</dbReference>
<dbReference type="EMBL" id="QAOL01000004">
    <property type="protein sequence ID" value="PTQ87604.1"/>
    <property type="molecule type" value="Genomic_DNA"/>
</dbReference>
<evidence type="ECO:0000313" key="7">
    <source>
        <dbReference type="Proteomes" id="UP000219335"/>
    </source>
</evidence>
<dbReference type="AlphaFoldDB" id="A0A1H9FNE2"/>
<organism evidence="3 5">
    <name type="scientific">Nitrosomonas ureae</name>
    <dbReference type="NCBI Taxonomy" id="44577"/>
    <lineage>
        <taxon>Bacteria</taxon>
        <taxon>Pseudomonadati</taxon>
        <taxon>Pseudomonadota</taxon>
        <taxon>Betaproteobacteria</taxon>
        <taxon>Nitrosomonadales</taxon>
        <taxon>Nitrosomonadaceae</taxon>
        <taxon>Nitrosomonas</taxon>
    </lineage>
</organism>
<evidence type="ECO:0000313" key="2">
    <source>
        <dbReference type="EMBL" id="SDT85101.1"/>
    </source>
</evidence>
<reference evidence="6" key="1">
    <citation type="submission" date="2016-10" db="EMBL/GenBank/DDBJ databases">
        <authorList>
            <person name="Varghese N."/>
            <person name="Submissions S."/>
        </authorList>
    </citation>
    <scope>NUCLEOTIDE SEQUENCE [LARGE SCALE GENOMIC DNA]</scope>
    <source>
        <strain evidence="6">Nm10</strain>
    </source>
</reference>
<evidence type="ECO:0000313" key="8">
    <source>
        <dbReference type="Proteomes" id="UP000244110"/>
    </source>
</evidence>
<reference evidence="3 5" key="2">
    <citation type="submission" date="2016-10" db="EMBL/GenBank/DDBJ databases">
        <authorList>
            <person name="de Groot N.N."/>
        </authorList>
    </citation>
    <scope>NUCLEOTIDE SEQUENCE [LARGE SCALE GENOMIC DNA]</scope>
    <source>
        <strain evidence="2">Nm10</strain>
        <strain evidence="3 5">Nm9</strain>
    </source>
</reference>
<dbReference type="Proteomes" id="UP000182882">
    <property type="component" value="Unassembled WGS sequence"/>
</dbReference>
<evidence type="ECO:0000313" key="3">
    <source>
        <dbReference type="EMBL" id="SEQ39404.1"/>
    </source>
</evidence>
<sequence>MVVIEYQGKSSSNRITFHNLNPKDPYTIHVYWQSSSLYYFDSHLEDSIFVTGVHNAMIIIS</sequence>
<gene>
    <name evidence="1" type="ORF">C8R28_100449</name>
    <name evidence="2" type="ORF">SAMN05216406_10377</name>
    <name evidence="3" type="ORF">SAMN05421510_104612</name>
    <name evidence="4" type="ORF">SAMN06297164_0355</name>
</gene>
<evidence type="ECO:0000313" key="1">
    <source>
        <dbReference type="EMBL" id="PTQ87604.1"/>
    </source>
</evidence>
<reference evidence="1 8" key="4">
    <citation type="submission" date="2018-04" db="EMBL/GenBank/DDBJ databases">
        <title>Active sludge and wastewater microbial communities from Klosterneuburg, Austria.</title>
        <authorList>
            <person name="Wagner M."/>
        </authorList>
    </citation>
    <scope>NUCLEOTIDE SEQUENCE [LARGE SCALE GENOMIC DNA]</scope>
    <source>
        <strain evidence="1 8">Nm4</strain>
    </source>
</reference>
<accession>A0A1H9FNE2</accession>
<dbReference type="EMBL" id="FNLN01000003">
    <property type="protein sequence ID" value="SDT85101.1"/>
    <property type="molecule type" value="Genomic_DNA"/>
</dbReference>
<dbReference type="Proteomes" id="UP000244110">
    <property type="component" value="Unassembled WGS sequence"/>
</dbReference>